<reference evidence="8" key="1">
    <citation type="submission" date="2023-06" db="EMBL/GenBank/DDBJ databases">
        <authorList>
            <person name="Noh H."/>
        </authorList>
    </citation>
    <scope>NUCLEOTIDE SEQUENCE</scope>
    <source>
        <strain evidence="8">DUCC20226</strain>
    </source>
</reference>
<dbReference type="Pfam" id="PF20684">
    <property type="entry name" value="Fung_rhodopsin"/>
    <property type="match status" value="1"/>
</dbReference>
<evidence type="ECO:0000259" key="7">
    <source>
        <dbReference type="Pfam" id="PF20684"/>
    </source>
</evidence>
<dbReference type="PANTHER" id="PTHR33048:SF2">
    <property type="entry name" value="SRPK"/>
    <property type="match status" value="1"/>
</dbReference>
<organism evidence="8 9">
    <name type="scientific">Phomopsis amygdali</name>
    <name type="common">Fusicoccum amygdali</name>
    <dbReference type="NCBI Taxonomy" id="1214568"/>
    <lineage>
        <taxon>Eukaryota</taxon>
        <taxon>Fungi</taxon>
        <taxon>Dikarya</taxon>
        <taxon>Ascomycota</taxon>
        <taxon>Pezizomycotina</taxon>
        <taxon>Sordariomycetes</taxon>
        <taxon>Sordariomycetidae</taxon>
        <taxon>Diaporthales</taxon>
        <taxon>Diaporthaceae</taxon>
        <taxon>Diaporthe</taxon>
    </lineage>
</organism>
<comment type="subcellular location">
    <subcellularLocation>
        <location evidence="1">Membrane</location>
        <topology evidence="1">Multi-pass membrane protein</topology>
    </subcellularLocation>
</comment>
<dbReference type="EMBL" id="JAUJFL010000010">
    <property type="protein sequence ID" value="KAK2597274.1"/>
    <property type="molecule type" value="Genomic_DNA"/>
</dbReference>
<feature type="transmembrane region" description="Helical" evidence="6">
    <location>
        <begin position="12"/>
        <end position="32"/>
    </location>
</feature>
<dbReference type="InterPro" id="IPR049326">
    <property type="entry name" value="Rhodopsin_dom_fungi"/>
</dbReference>
<evidence type="ECO:0000256" key="6">
    <source>
        <dbReference type="SAM" id="Phobius"/>
    </source>
</evidence>
<dbReference type="Proteomes" id="UP001265746">
    <property type="component" value="Unassembled WGS sequence"/>
</dbReference>
<gene>
    <name evidence="8" type="ORF">N8I77_013134</name>
</gene>
<proteinExistence type="inferred from homology"/>
<evidence type="ECO:0000256" key="3">
    <source>
        <dbReference type="ARBA" id="ARBA00022989"/>
    </source>
</evidence>
<name>A0AAD9VX35_PHOAM</name>
<dbReference type="AlphaFoldDB" id="A0AAD9VX35"/>
<comment type="similarity">
    <text evidence="5">Belongs to the SAT4 family.</text>
</comment>
<evidence type="ECO:0000256" key="2">
    <source>
        <dbReference type="ARBA" id="ARBA00022692"/>
    </source>
</evidence>
<evidence type="ECO:0000256" key="5">
    <source>
        <dbReference type="ARBA" id="ARBA00038359"/>
    </source>
</evidence>
<dbReference type="PANTHER" id="PTHR33048">
    <property type="entry name" value="PTH11-LIKE INTEGRAL MEMBRANE PROTEIN (AFU_ORTHOLOGUE AFUA_5G11245)"/>
    <property type="match status" value="1"/>
</dbReference>
<keyword evidence="4 6" id="KW-0472">Membrane</keyword>
<accession>A0AAD9VX35</accession>
<feature type="domain" description="Rhodopsin" evidence="7">
    <location>
        <begin position="24"/>
        <end position="268"/>
    </location>
</feature>
<evidence type="ECO:0000313" key="9">
    <source>
        <dbReference type="Proteomes" id="UP001265746"/>
    </source>
</evidence>
<keyword evidence="2 6" id="KW-0812">Transmembrane</keyword>
<dbReference type="GO" id="GO:0016020">
    <property type="term" value="C:membrane"/>
    <property type="evidence" value="ECO:0007669"/>
    <property type="project" value="UniProtKB-SubCell"/>
</dbReference>
<keyword evidence="9" id="KW-1185">Reference proteome</keyword>
<evidence type="ECO:0000256" key="4">
    <source>
        <dbReference type="ARBA" id="ARBA00023136"/>
    </source>
</evidence>
<evidence type="ECO:0000256" key="1">
    <source>
        <dbReference type="ARBA" id="ARBA00004141"/>
    </source>
</evidence>
<feature type="transmembrane region" description="Helical" evidence="6">
    <location>
        <begin position="128"/>
        <end position="155"/>
    </location>
</feature>
<protein>
    <recommendedName>
        <fullName evidence="7">Rhodopsin domain-containing protein</fullName>
    </recommendedName>
</protein>
<comment type="caution">
    <text evidence="8">The sequence shown here is derived from an EMBL/GenBank/DDBJ whole genome shotgun (WGS) entry which is preliminary data.</text>
</comment>
<sequence length="377" mass="42408">MAFTYNPLVEMWTLYAVGSLIIFLRVACRWRMVGFQGFKPDDYLIWFSWAVYTVMSVAADICGRHADLHTLSLEKRRSLTEEDAWPYVWVTQWFCAGVATYIVFIWSLKFNMLFFYQRVVDGLRVEKFIMPSMALVSCTFISIICILFASCRPYYRMWTVYPDQGSKANPSDHAEIYMLPALIMNIFTDLCIMAIPAPAILSVKTTIQRKISLIIIFSAGFFIMIAAILRVSMVLLGGNGGTAAIWSCREDFVAICVGQAPILRPVLTKRFWTGEMSYGHSQHTKSTLPNQSGNDAFEMNTARKGNLHGSKHDMSRKGNDVTIFSTHGRDSDGESTDRIINGGIVVNTWVGVQSETAAHGQAELVGHNSSDRDVRHS</sequence>
<feature type="transmembrane region" description="Helical" evidence="6">
    <location>
        <begin position="84"/>
        <end position="108"/>
    </location>
</feature>
<dbReference type="InterPro" id="IPR052337">
    <property type="entry name" value="SAT4-like"/>
</dbReference>
<feature type="transmembrane region" description="Helical" evidence="6">
    <location>
        <begin position="44"/>
        <end position="63"/>
    </location>
</feature>
<keyword evidence="3 6" id="KW-1133">Transmembrane helix</keyword>
<evidence type="ECO:0000313" key="8">
    <source>
        <dbReference type="EMBL" id="KAK2597274.1"/>
    </source>
</evidence>
<feature type="transmembrane region" description="Helical" evidence="6">
    <location>
        <begin position="211"/>
        <end position="229"/>
    </location>
</feature>